<feature type="transmembrane region" description="Helical" evidence="6">
    <location>
        <begin position="1204"/>
        <end position="1225"/>
    </location>
</feature>
<dbReference type="Gene3D" id="1.20.58.340">
    <property type="entry name" value="Magnesium transport protein CorA, transmembrane region"/>
    <property type="match status" value="1"/>
</dbReference>
<keyword evidence="2 6" id="KW-0812">Transmembrane</keyword>
<reference evidence="9" key="1">
    <citation type="submission" date="2010-07" db="EMBL/GenBank/DDBJ databases">
        <title>The genome sequence of Gaeumannomyces graminis var. tritici strain R3-111a-1.</title>
        <authorList>
            <consortium name="The Broad Institute Genome Sequencing Platform"/>
            <person name="Ma L.-J."/>
            <person name="Dead R."/>
            <person name="Young S."/>
            <person name="Zeng Q."/>
            <person name="Koehrsen M."/>
            <person name="Alvarado L."/>
            <person name="Berlin A."/>
            <person name="Chapman S.B."/>
            <person name="Chen Z."/>
            <person name="Freedman E."/>
            <person name="Gellesch M."/>
            <person name="Goldberg J."/>
            <person name="Griggs A."/>
            <person name="Gujja S."/>
            <person name="Heilman E.R."/>
            <person name="Heiman D."/>
            <person name="Hepburn T."/>
            <person name="Howarth C."/>
            <person name="Jen D."/>
            <person name="Larson L."/>
            <person name="Mehta T."/>
            <person name="Neiman D."/>
            <person name="Pearson M."/>
            <person name="Roberts A."/>
            <person name="Saif S."/>
            <person name="Shea T."/>
            <person name="Shenoy N."/>
            <person name="Sisk P."/>
            <person name="Stolte C."/>
            <person name="Sykes S."/>
            <person name="Walk T."/>
            <person name="White J."/>
            <person name="Yandava C."/>
            <person name="Haas B."/>
            <person name="Nusbaum C."/>
            <person name="Birren B."/>
        </authorList>
    </citation>
    <scope>NUCLEOTIDE SEQUENCE [LARGE SCALE GENOMIC DNA]</scope>
    <source>
        <strain evidence="9">R3-111a-1</strain>
    </source>
</reference>
<evidence type="ECO:0000256" key="6">
    <source>
        <dbReference type="SAM" id="Phobius"/>
    </source>
</evidence>
<reference evidence="8" key="4">
    <citation type="journal article" date="2015" name="G3 (Bethesda)">
        <title>Genome sequences of three phytopathogenic species of the Magnaporthaceae family of fungi.</title>
        <authorList>
            <person name="Okagaki L.H."/>
            <person name="Nunes C.C."/>
            <person name="Sailsbery J."/>
            <person name="Clay B."/>
            <person name="Brown D."/>
            <person name="John T."/>
            <person name="Oh Y."/>
            <person name="Young N."/>
            <person name="Fitzgerald M."/>
            <person name="Haas B.J."/>
            <person name="Zeng Q."/>
            <person name="Young S."/>
            <person name="Adiconis X."/>
            <person name="Fan L."/>
            <person name="Levin J.Z."/>
            <person name="Mitchell T.K."/>
            <person name="Okubara P.A."/>
            <person name="Farman M.L."/>
            <person name="Kohn L.M."/>
            <person name="Birren B."/>
            <person name="Ma L.-J."/>
            <person name="Dean R.A."/>
        </authorList>
    </citation>
    <scope>NUCLEOTIDE SEQUENCE</scope>
    <source>
        <strain evidence="8">R3-111a-1</strain>
    </source>
</reference>
<accession>J3NX02</accession>
<dbReference type="Proteomes" id="UP000006039">
    <property type="component" value="Unassembled WGS sequence"/>
</dbReference>
<gene>
    <name evidence="8" type="primary">20346270</name>
    <name evidence="7" type="ORF">GGTG_05812</name>
</gene>
<reference evidence="8" key="5">
    <citation type="submission" date="2018-04" db="UniProtKB">
        <authorList>
            <consortium name="EnsemblFungi"/>
        </authorList>
    </citation>
    <scope>IDENTIFICATION</scope>
    <source>
        <strain evidence="8">R3-111a-1</strain>
    </source>
</reference>
<dbReference type="STRING" id="644352.J3NX02"/>
<feature type="region of interest" description="Disordered" evidence="5">
    <location>
        <begin position="59"/>
        <end position="228"/>
    </location>
</feature>
<dbReference type="GeneID" id="20346270"/>
<evidence type="ECO:0000256" key="3">
    <source>
        <dbReference type="ARBA" id="ARBA00022989"/>
    </source>
</evidence>
<dbReference type="EnsemblFungi" id="EJT75884">
    <property type="protein sequence ID" value="EJT75884"/>
    <property type="gene ID" value="GGTG_05812"/>
</dbReference>
<dbReference type="OrthoDB" id="5286874at2759"/>
<dbReference type="GO" id="GO:0015087">
    <property type="term" value="F:cobalt ion transmembrane transporter activity"/>
    <property type="evidence" value="ECO:0007669"/>
    <property type="project" value="TreeGrafter"/>
</dbReference>
<evidence type="ECO:0000313" key="7">
    <source>
        <dbReference type="EMBL" id="EJT75884.1"/>
    </source>
</evidence>
<dbReference type="GO" id="GO:0050897">
    <property type="term" value="F:cobalt ion binding"/>
    <property type="evidence" value="ECO:0007669"/>
    <property type="project" value="TreeGrafter"/>
</dbReference>
<proteinExistence type="predicted"/>
<reference evidence="7" key="2">
    <citation type="submission" date="2010-07" db="EMBL/GenBank/DDBJ databases">
        <authorList>
            <consortium name="The Broad Institute Genome Sequencing Platform"/>
            <consortium name="Broad Institute Genome Sequencing Center for Infectious Disease"/>
            <person name="Ma L.-J."/>
            <person name="Dead R."/>
            <person name="Young S."/>
            <person name="Zeng Q."/>
            <person name="Koehrsen M."/>
            <person name="Alvarado L."/>
            <person name="Berlin A."/>
            <person name="Chapman S.B."/>
            <person name="Chen Z."/>
            <person name="Freedman E."/>
            <person name="Gellesch M."/>
            <person name="Goldberg J."/>
            <person name="Griggs A."/>
            <person name="Gujja S."/>
            <person name="Heilman E.R."/>
            <person name="Heiman D."/>
            <person name="Hepburn T."/>
            <person name="Howarth C."/>
            <person name="Jen D."/>
            <person name="Larson L."/>
            <person name="Mehta T."/>
            <person name="Neiman D."/>
            <person name="Pearson M."/>
            <person name="Roberts A."/>
            <person name="Saif S."/>
            <person name="Shea T."/>
            <person name="Shenoy N."/>
            <person name="Sisk P."/>
            <person name="Stolte C."/>
            <person name="Sykes S."/>
            <person name="Walk T."/>
            <person name="White J."/>
            <person name="Yandava C."/>
            <person name="Haas B."/>
            <person name="Nusbaum C."/>
            <person name="Birren B."/>
        </authorList>
    </citation>
    <scope>NUCLEOTIDE SEQUENCE</scope>
    <source>
        <strain evidence="7">R3-111a-1</strain>
    </source>
</reference>
<dbReference type="GO" id="GO:0005886">
    <property type="term" value="C:plasma membrane"/>
    <property type="evidence" value="ECO:0007669"/>
    <property type="project" value="UniProtKB-SubCell"/>
</dbReference>
<sequence>MSDEDQPQPVKRTGSLPVPEGYRYLRNRRPPTLQREQESGLGEQSAPAHHRLVYSYVQPSPYYSSAPGGREYGAALPPPLPSAPVYGYYPIPNPSLGWPREPGEYYSSADTRPPPPPPPPPPLRRASREYLHESRREAQRRPSQDQQRRSATAVPRSPFAAAPPPVVREHTRSAPDEEDLYSEPLAYEERPARARSASLLSGGDDDYERYSEVQFPHHRPSRRLRHSRFYDGPGGGVADSDSDAFDDYEGFLGTTKAFEFTPSRSSSRSRVLSDDSAVGSDREQSPARPAPPGQVIDGVISDHQKAGAGILNVYESRYTGDALSDGAHAVKLTVMHDSKSTRHRQALFRWLHVRQNMMDFQELSNAVTAIPDLPDGDRTVLVKLLTEVKRNYIKTKQTNKGSNVRFMEPRYFQLPLPSEDSAKGQSSRRRTITWICIPYFSLEKYAGLGSATMASQYPNQALLQAQYSRINRERDMQQAVCQLGGSLAPGSCFHISQLWCIVIDNSFLITCGSMTEATLRGELITIVNEPTRNGRGPNNGLARILVAYGEAVLWAIPVHECETWFSFLTYFHDFWPQALRFCHHDRPICEDDWPRIINLAKRSNSTVTLSLKTVDPPQPPVRGVLGGKGPDAIPSLSAENSAVSASAAEGLKPPKGTSTDKAKPEQDKNDKKAEVDLHQSFHVFTWMETVLVSTGTAQPWVDKEALEKQLKEVDDYLCRGTSFTDKKAYTDCEENTRESLFQYLEQQGAEMERLRNASSKKRGYEERIDIFNAADMVFQFFFPLDIEAPTVKRYWGAVSALIQLSSADMKAAAGIRRRRQSDAAPLNAPMVRKVLRQLTQPIQSFKTVLAHAHHRDRARVVVPNQFVQAWLHLLMGLIHSSADGYVWRDHFEFAEGLIRSAMREVVDGLSSVDLLDRAVIGPMELVSTIGLSLFRDFTGNHMDISETYSEYLQSLESDITTKPSDRYTQHRINLLKQELLIIKRTIVMQIAISGILFPGTSRSGDSWETWAKVSRQRGYHDETTRRLAHNHQPVSRVRHPGPGPASPEGYAMRSHRNHATNYYQSAPARRGERENMYAYGYQDEASDGETWTGDYGAAAADVAQGNVNEYWRLSPTWRGGFRGLLSLDCFQILQRKAQELDEFQIHAESLEEDNLNKVELNKDRQEMAIYVFTLVTVVFLPLSAVASVFGINTADIRDTELTQWAYWAAAIPVTVAVIVLGLWWMGELGNMFGWLGFRGKASGEYASWVPSSRGGWYDGGGGAAAAGQDSSSPSAPGGPLPAPVTFPSQRLLRIAGVNGLSRRSQGRRADYR</sequence>
<comment type="subcellular location">
    <subcellularLocation>
        <location evidence="1">Cell membrane</location>
        <topology evidence="1">Multi-pass membrane protein</topology>
    </subcellularLocation>
</comment>
<feature type="compositionally biased region" description="Basic residues" evidence="5">
    <location>
        <begin position="216"/>
        <end position="227"/>
    </location>
</feature>
<dbReference type="EMBL" id="GL385397">
    <property type="protein sequence ID" value="EJT75884.1"/>
    <property type="molecule type" value="Genomic_DNA"/>
</dbReference>
<feature type="region of interest" description="Disordered" evidence="5">
    <location>
        <begin position="610"/>
        <end position="673"/>
    </location>
</feature>
<keyword evidence="4 6" id="KW-0472">Membrane</keyword>
<feature type="compositionally biased region" description="Low complexity" evidence="5">
    <location>
        <begin position="263"/>
        <end position="276"/>
    </location>
</feature>
<dbReference type="HOGENOM" id="CLU_003895_0_0_1"/>
<feature type="region of interest" description="Disordered" evidence="5">
    <location>
        <begin position="1"/>
        <end position="47"/>
    </location>
</feature>
<dbReference type="InterPro" id="IPR002523">
    <property type="entry name" value="MgTranspt_CorA/ZnTranspt_ZntB"/>
</dbReference>
<feature type="transmembrane region" description="Helical" evidence="6">
    <location>
        <begin position="1167"/>
        <end position="1192"/>
    </location>
</feature>
<dbReference type="VEuPathDB" id="FungiDB:GGTG_05812"/>
<feature type="region of interest" description="Disordered" evidence="5">
    <location>
        <begin position="1261"/>
        <end position="1285"/>
    </location>
</feature>
<evidence type="ECO:0000256" key="1">
    <source>
        <dbReference type="ARBA" id="ARBA00004651"/>
    </source>
</evidence>
<evidence type="ECO:0000313" key="8">
    <source>
        <dbReference type="EnsemblFungi" id="EJT75884"/>
    </source>
</evidence>
<evidence type="ECO:0000313" key="9">
    <source>
        <dbReference type="Proteomes" id="UP000006039"/>
    </source>
</evidence>
<evidence type="ECO:0008006" key="10">
    <source>
        <dbReference type="Google" id="ProtNLM"/>
    </source>
</evidence>
<evidence type="ECO:0000256" key="5">
    <source>
        <dbReference type="SAM" id="MobiDB-lite"/>
    </source>
</evidence>
<feature type="compositionally biased region" description="Basic and acidic residues" evidence="5">
    <location>
        <begin position="658"/>
        <end position="673"/>
    </location>
</feature>
<feature type="compositionally biased region" description="Low complexity" evidence="5">
    <location>
        <begin position="635"/>
        <end position="648"/>
    </location>
</feature>
<name>J3NX02_GAET3</name>
<feature type="region of interest" description="Disordered" evidence="5">
    <location>
        <begin position="263"/>
        <end position="293"/>
    </location>
</feature>
<dbReference type="InterPro" id="IPR045863">
    <property type="entry name" value="CorA_TM1_TM2"/>
</dbReference>
<dbReference type="SUPFAM" id="SSF144083">
    <property type="entry name" value="Magnesium transport protein CorA, transmembrane region"/>
    <property type="match status" value="1"/>
</dbReference>
<dbReference type="GO" id="GO:0000287">
    <property type="term" value="F:magnesium ion binding"/>
    <property type="evidence" value="ECO:0007669"/>
    <property type="project" value="TreeGrafter"/>
</dbReference>
<feature type="compositionally biased region" description="Basic and acidic residues" evidence="5">
    <location>
        <begin position="126"/>
        <end position="148"/>
    </location>
</feature>
<dbReference type="PANTHER" id="PTHR46494">
    <property type="entry name" value="CORA FAMILY METAL ION TRANSPORTER (EUROFUNG)"/>
    <property type="match status" value="1"/>
</dbReference>
<dbReference type="PANTHER" id="PTHR46494:SF1">
    <property type="entry name" value="CORA FAMILY METAL ION TRANSPORTER (EUROFUNG)"/>
    <property type="match status" value="1"/>
</dbReference>
<feature type="compositionally biased region" description="Low complexity" evidence="5">
    <location>
        <begin position="1265"/>
        <end position="1275"/>
    </location>
</feature>
<dbReference type="Pfam" id="PF01544">
    <property type="entry name" value="CorA"/>
    <property type="match status" value="1"/>
</dbReference>
<evidence type="ECO:0000256" key="2">
    <source>
        <dbReference type="ARBA" id="ARBA00022692"/>
    </source>
</evidence>
<reference evidence="7" key="3">
    <citation type="submission" date="2010-09" db="EMBL/GenBank/DDBJ databases">
        <title>Annotation of Gaeumannomyces graminis var. tritici R3-111a-1.</title>
        <authorList>
            <consortium name="The Broad Institute Genome Sequencing Platform"/>
            <person name="Ma L.-J."/>
            <person name="Dead R."/>
            <person name="Young S.K."/>
            <person name="Zeng Q."/>
            <person name="Gargeya S."/>
            <person name="Fitzgerald M."/>
            <person name="Haas B."/>
            <person name="Abouelleil A."/>
            <person name="Alvarado L."/>
            <person name="Arachchi H.M."/>
            <person name="Berlin A."/>
            <person name="Brown A."/>
            <person name="Chapman S.B."/>
            <person name="Chen Z."/>
            <person name="Dunbar C."/>
            <person name="Freedman E."/>
            <person name="Gearin G."/>
            <person name="Gellesch M."/>
            <person name="Goldberg J."/>
            <person name="Griggs A."/>
            <person name="Gujja S."/>
            <person name="Heiman D."/>
            <person name="Howarth C."/>
            <person name="Larson L."/>
            <person name="Lui A."/>
            <person name="MacDonald P.J.P."/>
            <person name="Mehta T."/>
            <person name="Montmayeur A."/>
            <person name="Murphy C."/>
            <person name="Neiman D."/>
            <person name="Pearson M."/>
            <person name="Priest M."/>
            <person name="Roberts A."/>
            <person name="Saif S."/>
            <person name="Shea T."/>
            <person name="Shenoy N."/>
            <person name="Sisk P."/>
            <person name="Stolte C."/>
            <person name="Sykes S."/>
            <person name="Yandava C."/>
            <person name="Wortman J."/>
            <person name="Nusbaum C."/>
            <person name="Birren B."/>
        </authorList>
    </citation>
    <scope>NUCLEOTIDE SEQUENCE</scope>
    <source>
        <strain evidence="7">R3-111a-1</strain>
    </source>
</reference>
<keyword evidence="9" id="KW-1185">Reference proteome</keyword>
<evidence type="ECO:0000256" key="4">
    <source>
        <dbReference type="ARBA" id="ARBA00023136"/>
    </source>
</evidence>
<dbReference type="GO" id="GO:0015095">
    <property type="term" value="F:magnesium ion transmembrane transporter activity"/>
    <property type="evidence" value="ECO:0007669"/>
    <property type="project" value="TreeGrafter"/>
</dbReference>
<dbReference type="eggNOG" id="ENOG502S5DR">
    <property type="taxonomic scope" value="Eukaryota"/>
</dbReference>
<feature type="compositionally biased region" description="Pro residues" evidence="5">
    <location>
        <begin position="112"/>
        <end position="123"/>
    </location>
</feature>
<protein>
    <recommendedName>
        <fullName evidence="10">Mg2+ transporter</fullName>
    </recommendedName>
</protein>
<keyword evidence="3 6" id="KW-1133">Transmembrane helix</keyword>
<organism evidence="7">
    <name type="scientific">Gaeumannomyces tritici (strain R3-111a-1)</name>
    <name type="common">Wheat and barley take-all root rot fungus</name>
    <name type="synonym">Gaeumannomyces graminis var. tritici</name>
    <dbReference type="NCBI Taxonomy" id="644352"/>
    <lineage>
        <taxon>Eukaryota</taxon>
        <taxon>Fungi</taxon>
        <taxon>Dikarya</taxon>
        <taxon>Ascomycota</taxon>
        <taxon>Pezizomycotina</taxon>
        <taxon>Sordariomycetes</taxon>
        <taxon>Sordariomycetidae</taxon>
        <taxon>Magnaporthales</taxon>
        <taxon>Magnaporthaceae</taxon>
        <taxon>Gaeumannomyces</taxon>
    </lineage>
</organism>
<dbReference type="RefSeq" id="XP_009221884.1">
    <property type="nucleotide sequence ID" value="XM_009223620.1"/>
</dbReference>